<protein>
    <submittedName>
        <fullName evidence="1">Uncharacterized protein</fullName>
    </submittedName>
</protein>
<proteinExistence type="predicted"/>
<evidence type="ECO:0000313" key="1">
    <source>
        <dbReference type="EMBL" id="CUS54649.1"/>
    </source>
</evidence>
<name>A0A160TVB4_9ZZZZ</name>
<dbReference type="EMBL" id="CZRL01000104">
    <property type="protein sequence ID" value="CUS54649.1"/>
    <property type="molecule type" value="Genomic_DNA"/>
</dbReference>
<accession>A0A160TVB4</accession>
<reference evidence="1" key="1">
    <citation type="submission" date="2015-10" db="EMBL/GenBank/DDBJ databases">
        <authorList>
            <person name="Gilbert D.G."/>
        </authorList>
    </citation>
    <scope>NUCLEOTIDE SEQUENCE</scope>
</reference>
<sequence>MVQNETQTLVNVTVPLRAPATVASLARMGSSFPSCLSFMRSLVRRLHSEAWSVGPSCIELDDRGYGHMVYTARGPQRNYSLVGFSNALDDDQRTDRVIATAWDASFVLFDGEPGYKDIDRLRNSVPKQEAGRFEATELVLARANRSMRLFEHVCESLAHGRQPDTKLISEIGYLMRTTAVYGNGKFGVADRSRIETRAELAGPFQAEMLTLYMIRMFTTDLVEHIARRRSPERYVPLDRSLKRHLGIGNATGLGMAPFLVTHPRLLNNWLMAKETALARVRSVADATPNKLARLHGLLGRARQHVGEWSVDDKRQSDRIDQLVYDLEKVATWLGEEEFQVGTDKPWNLVYEKSVQSLSLEGQELLVSLLIETYPEFCQDLVHKMAADETYKLDASNTMEQMIKRLENQYDWALNIDFGSKSQTHHFWYVSENKLEPRFGLRYEETGAGHEMPLAVARDINLLYQDLQSCSPNQQLAEFLLTHPQHRQIVRRVQALDDYPYGEIRANLIGAECLPLDILRFKLAFFGAAKFDPKSDLWTRITLYQGAPLYDELSKEDSDDWWLPVSPGSDGCVSH</sequence>
<gene>
    <name evidence="1" type="ORF">MGWOODY_XGa897</name>
</gene>
<organism evidence="1">
    <name type="scientific">hydrothermal vent metagenome</name>
    <dbReference type="NCBI Taxonomy" id="652676"/>
    <lineage>
        <taxon>unclassified sequences</taxon>
        <taxon>metagenomes</taxon>
        <taxon>ecological metagenomes</taxon>
    </lineage>
</organism>
<dbReference type="AlphaFoldDB" id="A0A160TVB4"/>